<dbReference type="Gene3D" id="3.40.50.2300">
    <property type="match status" value="1"/>
</dbReference>
<evidence type="ECO:0000259" key="18">
    <source>
        <dbReference type="PROSITE" id="PS50110"/>
    </source>
</evidence>
<dbReference type="EMBL" id="SMGR01000001">
    <property type="protein sequence ID" value="TCL08098.1"/>
    <property type="molecule type" value="Genomic_DNA"/>
</dbReference>
<dbReference type="InterPro" id="IPR013767">
    <property type="entry name" value="PAS_fold"/>
</dbReference>
<dbReference type="CDD" id="cd17546">
    <property type="entry name" value="REC_hyHK_CKI1_RcsC-like"/>
    <property type="match status" value="1"/>
</dbReference>
<dbReference type="Pfam" id="PF00072">
    <property type="entry name" value="Response_reg"/>
    <property type="match status" value="1"/>
</dbReference>
<dbReference type="SUPFAM" id="SSF47226">
    <property type="entry name" value="Histidine-containing phosphotransfer domain, HPT domain"/>
    <property type="match status" value="1"/>
</dbReference>
<feature type="domain" description="Response regulatory" evidence="18">
    <location>
        <begin position="625"/>
        <end position="742"/>
    </location>
</feature>
<dbReference type="InterPro" id="IPR011006">
    <property type="entry name" value="CheY-like_superfamily"/>
</dbReference>
<evidence type="ECO:0000256" key="13">
    <source>
        <dbReference type="ARBA" id="ARBA00023136"/>
    </source>
</evidence>
<evidence type="ECO:0000259" key="19">
    <source>
        <dbReference type="PROSITE" id="PS50112"/>
    </source>
</evidence>
<dbReference type="SMART" id="SM00388">
    <property type="entry name" value="HisKA"/>
    <property type="match status" value="1"/>
</dbReference>
<keyword evidence="10" id="KW-0547">Nucleotide-binding</keyword>
<keyword evidence="5" id="KW-0997">Cell inner membrane</keyword>
<evidence type="ECO:0000256" key="3">
    <source>
        <dbReference type="ARBA" id="ARBA00012438"/>
    </source>
</evidence>
<evidence type="ECO:0000256" key="5">
    <source>
        <dbReference type="ARBA" id="ARBA00022519"/>
    </source>
</evidence>
<comment type="subcellular location">
    <subcellularLocation>
        <location evidence="2">Cell inner membrane</location>
        <topology evidence="2">Multi-pass membrane protein</topology>
    </subcellularLocation>
</comment>
<evidence type="ECO:0000256" key="12">
    <source>
        <dbReference type="ARBA" id="ARBA00023012"/>
    </source>
</evidence>
<reference evidence="22 23" key="1">
    <citation type="submission" date="2019-03" db="EMBL/GenBank/DDBJ databases">
        <title>Genomic Encyclopedia of Archaeal and Bacterial Type Strains, Phase II (KMG-II): from individual species to whole genera.</title>
        <authorList>
            <person name="Goeker M."/>
        </authorList>
    </citation>
    <scope>NUCLEOTIDE SEQUENCE [LARGE SCALE GENOMIC DNA]</scope>
    <source>
        <strain evidence="22 23">DSM 26433</strain>
    </source>
</reference>
<feature type="transmembrane region" description="Helical" evidence="16">
    <location>
        <begin position="200"/>
        <end position="222"/>
    </location>
</feature>
<dbReference type="SMART" id="SM00086">
    <property type="entry name" value="PAC"/>
    <property type="match status" value="1"/>
</dbReference>
<dbReference type="Gene3D" id="1.20.120.160">
    <property type="entry name" value="HPT domain"/>
    <property type="match status" value="1"/>
</dbReference>
<dbReference type="CDD" id="cd00082">
    <property type="entry name" value="HisKA"/>
    <property type="match status" value="1"/>
</dbReference>
<dbReference type="NCBIfam" id="TIGR00229">
    <property type="entry name" value="sensory_box"/>
    <property type="match status" value="1"/>
</dbReference>
<keyword evidence="10" id="KW-0067">ATP-binding</keyword>
<dbReference type="Pfam" id="PF01627">
    <property type="entry name" value="Hpt"/>
    <property type="match status" value="1"/>
</dbReference>
<evidence type="ECO:0000256" key="1">
    <source>
        <dbReference type="ARBA" id="ARBA00000085"/>
    </source>
</evidence>
<evidence type="ECO:0000313" key="23">
    <source>
        <dbReference type="Proteomes" id="UP000295673"/>
    </source>
</evidence>
<dbReference type="SUPFAM" id="SSF55785">
    <property type="entry name" value="PYP-like sensor domain (PAS domain)"/>
    <property type="match status" value="1"/>
</dbReference>
<name>A0A4R1NS72_9RHOB</name>
<keyword evidence="13 16" id="KW-0472">Membrane</keyword>
<dbReference type="Gene3D" id="3.30.450.20">
    <property type="entry name" value="PAS domain"/>
    <property type="match status" value="1"/>
</dbReference>
<dbReference type="Gene3D" id="1.10.287.130">
    <property type="match status" value="1"/>
</dbReference>
<feature type="domain" description="PAC" evidence="20">
    <location>
        <begin position="314"/>
        <end position="364"/>
    </location>
</feature>
<feature type="transmembrane region" description="Helical" evidence="16">
    <location>
        <begin position="30"/>
        <end position="50"/>
    </location>
</feature>
<dbReference type="InterPro" id="IPR036097">
    <property type="entry name" value="HisK_dim/P_sf"/>
</dbReference>
<evidence type="ECO:0000256" key="16">
    <source>
        <dbReference type="SAM" id="Phobius"/>
    </source>
</evidence>
<dbReference type="InterPro" id="IPR036641">
    <property type="entry name" value="HPT_dom_sf"/>
</dbReference>
<dbReference type="InterPro" id="IPR003594">
    <property type="entry name" value="HATPase_dom"/>
</dbReference>
<keyword evidence="8 16" id="KW-0812">Transmembrane</keyword>
<dbReference type="InterPro" id="IPR036890">
    <property type="entry name" value="HATPase_C_sf"/>
</dbReference>
<dbReference type="PROSITE" id="PS50894">
    <property type="entry name" value="HPT"/>
    <property type="match status" value="1"/>
</dbReference>
<gene>
    <name evidence="22" type="ORF">BXY66_0131</name>
</gene>
<dbReference type="PRINTS" id="PR00344">
    <property type="entry name" value="BCTRLSENSOR"/>
</dbReference>
<evidence type="ECO:0000256" key="15">
    <source>
        <dbReference type="PROSITE-ProRule" id="PRU00169"/>
    </source>
</evidence>
<dbReference type="InterPro" id="IPR003661">
    <property type="entry name" value="HisK_dim/P_dom"/>
</dbReference>
<dbReference type="PROSITE" id="PS50113">
    <property type="entry name" value="PAC"/>
    <property type="match status" value="1"/>
</dbReference>
<evidence type="ECO:0000256" key="10">
    <source>
        <dbReference type="ARBA" id="ARBA00022840"/>
    </source>
</evidence>
<dbReference type="PROSITE" id="PS50110">
    <property type="entry name" value="RESPONSE_REGULATORY"/>
    <property type="match status" value="1"/>
</dbReference>
<keyword evidence="11 16" id="KW-1133">Transmembrane helix</keyword>
<organism evidence="22 23">
    <name type="scientific">Shimia isoporae</name>
    <dbReference type="NCBI Taxonomy" id="647720"/>
    <lineage>
        <taxon>Bacteria</taxon>
        <taxon>Pseudomonadati</taxon>
        <taxon>Pseudomonadota</taxon>
        <taxon>Alphaproteobacteria</taxon>
        <taxon>Rhodobacterales</taxon>
        <taxon>Roseobacteraceae</taxon>
    </lineage>
</organism>
<dbReference type="SUPFAM" id="SSF52172">
    <property type="entry name" value="CheY-like"/>
    <property type="match status" value="1"/>
</dbReference>
<evidence type="ECO:0000259" key="21">
    <source>
        <dbReference type="PROSITE" id="PS50894"/>
    </source>
</evidence>
<evidence type="ECO:0000256" key="9">
    <source>
        <dbReference type="ARBA" id="ARBA00022777"/>
    </source>
</evidence>
<feature type="domain" description="HPt" evidence="21">
    <location>
        <begin position="762"/>
        <end position="861"/>
    </location>
</feature>
<dbReference type="CDD" id="cd00088">
    <property type="entry name" value="HPT"/>
    <property type="match status" value="1"/>
</dbReference>
<feature type="modified residue" description="4-aspartylphosphate" evidence="15">
    <location>
        <position position="674"/>
    </location>
</feature>
<evidence type="ECO:0000256" key="2">
    <source>
        <dbReference type="ARBA" id="ARBA00004429"/>
    </source>
</evidence>
<protein>
    <recommendedName>
        <fullName evidence="3">histidine kinase</fullName>
        <ecNumber evidence="3">2.7.13.3</ecNumber>
    </recommendedName>
</protein>
<dbReference type="PANTHER" id="PTHR43047:SF64">
    <property type="entry name" value="HISTIDINE KINASE CONTAINING CHEY-HOMOLOGOUS RECEIVER DOMAIN AND PAS DOMAIN-RELATED"/>
    <property type="match status" value="1"/>
</dbReference>
<dbReference type="InterPro" id="IPR001610">
    <property type="entry name" value="PAC"/>
</dbReference>
<dbReference type="GO" id="GO:0000155">
    <property type="term" value="F:phosphorelay sensor kinase activity"/>
    <property type="evidence" value="ECO:0007669"/>
    <property type="project" value="InterPro"/>
</dbReference>
<dbReference type="InterPro" id="IPR000700">
    <property type="entry name" value="PAS-assoc_C"/>
</dbReference>
<dbReference type="InterPro" id="IPR000014">
    <property type="entry name" value="PAS"/>
</dbReference>
<dbReference type="Pfam" id="PF02518">
    <property type="entry name" value="HATPase_c"/>
    <property type="match status" value="1"/>
</dbReference>
<comment type="caution">
    <text evidence="22">The sequence shown here is derived from an EMBL/GenBank/DDBJ whole genome shotgun (WGS) entry which is preliminary data.</text>
</comment>
<keyword evidence="6 15" id="KW-0597">Phosphoprotein</keyword>
<evidence type="ECO:0000313" key="22">
    <source>
        <dbReference type="EMBL" id="TCL08098.1"/>
    </source>
</evidence>
<dbReference type="EC" id="2.7.13.3" evidence="3"/>
<dbReference type="GO" id="GO:0005886">
    <property type="term" value="C:plasma membrane"/>
    <property type="evidence" value="ECO:0007669"/>
    <property type="project" value="UniProtKB-SubCell"/>
</dbReference>
<dbReference type="CDD" id="cd00130">
    <property type="entry name" value="PAS"/>
    <property type="match status" value="1"/>
</dbReference>
<dbReference type="Proteomes" id="UP000295673">
    <property type="component" value="Unassembled WGS sequence"/>
</dbReference>
<dbReference type="InterPro" id="IPR035965">
    <property type="entry name" value="PAS-like_dom_sf"/>
</dbReference>
<dbReference type="PROSITE" id="PS50112">
    <property type="entry name" value="PAS"/>
    <property type="match status" value="1"/>
</dbReference>
<dbReference type="OrthoDB" id="9801651at2"/>
<dbReference type="InterPro" id="IPR005467">
    <property type="entry name" value="His_kinase_dom"/>
</dbReference>
<comment type="catalytic activity">
    <reaction evidence="1">
        <text>ATP + protein L-histidine = ADP + protein N-phospho-L-histidine.</text>
        <dbReference type="EC" id="2.7.13.3"/>
    </reaction>
</comment>
<feature type="modified residue" description="Phosphohistidine" evidence="14">
    <location>
        <position position="804"/>
    </location>
</feature>
<evidence type="ECO:0000259" key="17">
    <source>
        <dbReference type="PROSITE" id="PS50109"/>
    </source>
</evidence>
<dbReference type="PANTHER" id="PTHR43047">
    <property type="entry name" value="TWO-COMPONENT HISTIDINE PROTEIN KINASE"/>
    <property type="match status" value="1"/>
</dbReference>
<dbReference type="Pfam" id="PF00989">
    <property type="entry name" value="PAS"/>
    <property type="match status" value="1"/>
</dbReference>
<dbReference type="InterPro" id="IPR004358">
    <property type="entry name" value="Sig_transdc_His_kin-like_C"/>
</dbReference>
<dbReference type="GO" id="GO:0006355">
    <property type="term" value="P:regulation of DNA-templated transcription"/>
    <property type="evidence" value="ECO:0007669"/>
    <property type="project" value="InterPro"/>
</dbReference>
<evidence type="ECO:0000256" key="7">
    <source>
        <dbReference type="ARBA" id="ARBA00022679"/>
    </source>
</evidence>
<dbReference type="InterPro" id="IPR001789">
    <property type="entry name" value="Sig_transdc_resp-reg_receiver"/>
</dbReference>
<evidence type="ECO:0000256" key="6">
    <source>
        <dbReference type="ARBA" id="ARBA00022553"/>
    </source>
</evidence>
<keyword evidence="7" id="KW-0808">Transferase</keyword>
<dbReference type="SUPFAM" id="SSF55874">
    <property type="entry name" value="ATPase domain of HSP90 chaperone/DNA topoisomerase II/histidine kinase"/>
    <property type="match status" value="1"/>
</dbReference>
<dbReference type="PROSITE" id="PS50109">
    <property type="entry name" value="HIS_KIN"/>
    <property type="match status" value="1"/>
</dbReference>
<dbReference type="SUPFAM" id="SSF47384">
    <property type="entry name" value="Homodimeric domain of signal transducing histidine kinase"/>
    <property type="match status" value="1"/>
</dbReference>
<dbReference type="AlphaFoldDB" id="A0A4R1NS72"/>
<dbReference type="RefSeq" id="WP_132858260.1">
    <property type="nucleotide sequence ID" value="NZ_SMGR01000001.1"/>
</dbReference>
<keyword evidence="9" id="KW-0418">Kinase</keyword>
<dbReference type="Gene3D" id="3.30.565.10">
    <property type="entry name" value="Histidine kinase-like ATPase, C-terminal domain"/>
    <property type="match status" value="1"/>
</dbReference>
<evidence type="ECO:0000256" key="8">
    <source>
        <dbReference type="ARBA" id="ARBA00022692"/>
    </source>
</evidence>
<evidence type="ECO:0000256" key="14">
    <source>
        <dbReference type="PROSITE-ProRule" id="PRU00110"/>
    </source>
</evidence>
<feature type="domain" description="PAS" evidence="19">
    <location>
        <begin position="235"/>
        <end position="306"/>
    </location>
</feature>
<dbReference type="SMART" id="SM00448">
    <property type="entry name" value="REC"/>
    <property type="match status" value="1"/>
</dbReference>
<evidence type="ECO:0000256" key="4">
    <source>
        <dbReference type="ARBA" id="ARBA00022475"/>
    </source>
</evidence>
<dbReference type="InterPro" id="IPR008207">
    <property type="entry name" value="Sig_transdc_His_kin_Hpt_dom"/>
</dbReference>
<dbReference type="SMART" id="SM00091">
    <property type="entry name" value="PAS"/>
    <property type="match status" value="1"/>
</dbReference>
<evidence type="ECO:0000256" key="11">
    <source>
        <dbReference type="ARBA" id="ARBA00022989"/>
    </source>
</evidence>
<keyword evidence="12" id="KW-0902">Two-component regulatory system</keyword>
<dbReference type="Pfam" id="PF00512">
    <property type="entry name" value="HisKA"/>
    <property type="match status" value="1"/>
</dbReference>
<proteinExistence type="predicted"/>
<sequence length="861" mass="94127">MKSTASRFTAASSLTAPLQFSTQPYARRVIAAALVLALATLIALSSLLSYRVITNFSGVRPEASDNVGWSLSQIEVEAGDFNNAVKDALLNGSPNLNQLRLRFDIFYSRLNTLRTSPHYKRVETIPEFSEALNKTWTYVQELVPIIDGSDDQLIASLPVLYSRGPELRENTRILSISSLTYFARAGDEDRAAITTMLLQLAGLALLLFVTLAALTGYVLSIYRKSRAREIAIAQANHRMQTVLTTSLDGVIVTDVAGNVLEFNKAAEEILGYTFDEVRGRPIVEMISPDDRRDLHLESIRRIRDGEAGTIEGKGRVTMRAKRANGEVFPIELSIQRADDGEQELFVAFMHDISKRVAAEKELLETRDKALAGERAKAEFLTMMSHEIRTPLNGVLGNLALMNDTDLTEKQTRYLRNMDISGRVLMRHVDSVLDIARFQSGELDFDIACTDLTTLLDELVASQIGQAEQHGTHLDWHWVGPPMTWGRTDRAALEQILLNLLGNAIKFTPDGNVTVEIEKMPETEGDKPIIELRVIDTGIGIATEDLDRVFDDFVTSDTSFGRQTGGTGLGLGITRRLVQGLGGTIGVESTNFEGSTFWVRLPMERGRAPGSVDAAPAPSKADQQMSVLLVEDNAINREVATELLEKDGHTVVTATDGQTGVDRAAAAHFDLILMDIAMPGMDGLQATRAIRCGDGPSRNVPIIAVSANILPQERDRFLEAGMNGFLPKPLNLNDMRLALTNLNTPIASGAVDLLDTGQLAANREGMGEAVFARLLTRFIDEVDTLVSDADRSEESQFGALTHRLHTVAGSAAVFGAAQLRQTLLMAEASMHEAAFDETAKLLAELPSVWQQTKDALDVLMAA</sequence>
<evidence type="ECO:0000259" key="20">
    <source>
        <dbReference type="PROSITE" id="PS50113"/>
    </source>
</evidence>
<accession>A0A4R1NS72</accession>
<dbReference type="SMART" id="SM00387">
    <property type="entry name" value="HATPase_c"/>
    <property type="match status" value="1"/>
</dbReference>
<keyword evidence="4" id="KW-1003">Cell membrane</keyword>
<keyword evidence="23" id="KW-1185">Reference proteome</keyword>
<feature type="domain" description="Histidine kinase" evidence="17">
    <location>
        <begin position="382"/>
        <end position="604"/>
    </location>
</feature>